<gene>
    <name evidence="2" type="ORF">ACFFRO_22340</name>
</gene>
<keyword evidence="3" id="KW-1185">Reference proteome</keyword>
<dbReference type="Proteomes" id="UP001589703">
    <property type="component" value="Unassembled WGS sequence"/>
</dbReference>
<feature type="compositionally biased region" description="Low complexity" evidence="1">
    <location>
        <begin position="1"/>
        <end position="19"/>
    </location>
</feature>
<evidence type="ECO:0000256" key="1">
    <source>
        <dbReference type="SAM" id="MobiDB-lite"/>
    </source>
</evidence>
<sequence>MTTAPPARPDTTAHGRTTPTAPPAAPERPAPPVAPGPPAPPATTPDARTAPHATAPAPPPRPAGAVRSQPVAPAARPVLSVDGIAVATEENPRYSDARGLQGADDGTGLFGGWDSAGREAGDGLLTAYLTSVAEHSGLPLGRLRMLMPPSDGGPGPVEEALRRLGPPPVPQPFALVQSAADRDTLSAELPRLMQELGWPLTEDMGLTHLGDLGGAAVVDLVSWWADPAAGATVVVADQPLFALAGRLPRRLTAVALRFGGGEGPLHVLDQGEDRPVPDADRVFAGPGACGGWPGLYRALVSDDPRPGDRILVRCGAGERHAWVLLRRTAAPFGRPS</sequence>
<feature type="compositionally biased region" description="Pro residues" evidence="1">
    <location>
        <begin position="20"/>
        <end position="43"/>
    </location>
</feature>
<protein>
    <submittedName>
        <fullName evidence="2">Uncharacterized protein</fullName>
    </submittedName>
</protein>
<name>A0ABV5VJ15_9ACTN</name>
<feature type="compositionally biased region" description="Low complexity" evidence="1">
    <location>
        <begin position="44"/>
        <end position="55"/>
    </location>
</feature>
<dbReference type="EMBL" id="JBHMAR010000034">
    <property type="protein sequence ID" value="MFB9737831.1"/>
    <property type="molecule type" value="Genomic_DNA"/>
</dbReference>
<organism evidence="2 3">
    <name type="scientific">Streptomyces thermocoprophilus</name>
    <dbReference type="NCBI Taxonomy" id="78356"/>
    <lineage>
        <taxon>Bacteria</taxon>
        <taxon>Bacillati</taxon>
        <taxon>Actinomycetota</taxon>
        <taxon>Actinomycetes</taxon>
        <taxon>Kitasatosporales</taxon>
        <taxon>Streptomycetaceae</taxon>
        <taxon>Streptomyces</taxon>
    </lineage>
</organism>
<feature type="region of interest" description="Disordered" evidence="1">
    <location>
        <begin position="1"/>
        <end position="74"/>
    </location>
</feature>
<comment type="caution">
    <text evidence="2">The sequence shown here is derived from an EMBL/GenBank/DDBJ whole genome shotgun (WGS) entry which is preliminary data.</text>
</comment>
<dbReference type="RefSeq" id="WP_356760425.1">
    <property type="nucleotide sequence ID" value="NZ_JBHMAR010000034.1"/>
</dbReference>
<proteinExistence type="predicted"/>
<reference evidence="2 3" key="1">
    <citation type="submission" date="2024-09" db="EMBL/GenBank/DDBJ databases">
        <authorList>
            <person name="Sun Q."/>
            <person name="Mori K."/>
        </authorList>
    </citation>
    <scope>NUCLEOTIDE SEQUENCE [LARGE SCALE GENOMIC DNA]</scope>
    <source>
        <strain evidence="2 3">JCM 10918</strain>
    </source>
</reference>
<evidence type="ECO:0000313" key="2">
    <source>
        <dbReference type="EMBL" id="MFB9737831.1"/>
    </source>
</evidence>
<evidence type="ECO:0000313" key="3">
    <source>
        <dbReference type="Proteomes" id="UP001589703"/>
    </source>
</evidence>
<accession>A0ABV5VJ15</accession>